<dbReference type="PANTHER" id="PTHR36985:SF1">
    <property type="entry name" value="TRANSLOCATION AND ASSEMBLY MODULE SUBUNIT TAMB"/>
    <property type="match status" value="1"/>
</dbReference>
<dbReference type="RefSeq" id="WP_099622656.1">
    <property type="nucleotide sequence ID" value="NZ_CP024201.1"/>
</dbReference>
<dbReference type="GO" id="GO:0005886">
    <property type="term" value="C:plasma membrane"/>
    <property type="evidence" value="ECO:0007669"/>
    <property type="project" value="InterPro"/>
</dbReference>
<dbReference type="Pfam" id="PF04357">
    <property type="entry name" value="TamB"/>
    <property type="match status" value="1"/>
</dbReference>
<evidence type="ECO:0000256" key="3">
    <source>
        <dbReference type="ARBA" id="ARBA00022989"/>
    </source>
</evidence>
<name>A0A2D2AZI4_9CAUL</name>
<dbReference type="Proteomes" id="UP000228945">
    <property type="component" value="Chromosome"/>
</dbReference>
<gene>
    <name evidence="7" type="ORF">CSW64_13775</name>
</gene>
<accession>A0A2D2AZI4</accession>
<evidence type="ECO:0000256" key="1">
    <source>
        <dbReference type="ARBA" id="ARBA00004167"/>
    </source>
</evidence>
<keyword evidence="4 5" id="KW-0472">Membrane</keyword>
<evidence type="ECO:0000259" key="6">
    <source>
        <dbReference type="Pfam" id="PF04357"/>
    </source>
</evidence>
<proteinExistence type="predicted"/>
<dbReference type="EMBL" id="CP024201">
    <property type="protein sequence ID" value="ATQ43405.1"/>
    <property type="molecule type" value="Genomic_DNA"/>
</dbReference>
<keyword evidence="8" id="KW-1185">Reference proteome</keyword>
<dbReference type="KEGG" id="cmb:CSW64_13775"/>
<reference evidence="7 8" key="1">
    <citation type="submission" date="2017-10" db="EMBL/GenBank/DDBJ databases">
        <title>Genome sequence of Caulobacter mirabilis FWC38.</title>
        <authorList>
            <person name="Fiebig A."/>
            <person name="Crosson S."/>
        </authorList>
    </citation>
    <scope>NUCLEOTIDE SEQUENCE [LARGE SCALE GENOMIC DNA]</scope>
    <source>
        <strain evidence="7 8">FWC 38</strain>
    </source>
</reference>
<dbReference type="PANTHER" id="PTHR36985">
    <property type="entry name" value="TRANSLOCATION AND ASSEMBLY MODULE SUBUNIT TAMB"/>
    <property type="match status" value="1"/>
</dbReference>
<feature type="transmembrane region" description="Helical" evidence="5">
    <location>
        <begin position="22"/>
        <end position="44"/>
    </location>
</feature>
<evidence type="ECO:0000313" key="8">
    <source>
        <dbReference type="Proteomes" id="UP000228945"/>
    </source>
</evidence>
<protein>
    <submittedName>
        <fullName evidence="7">Autotransporter</fullName>
    </submittedName>
</protein>
<evidence type="ECO:0000256" key="4">
    <source>
        <dbReference type="ARBA" id="ARBA00023136"/>
    </source>
</evidence>
<comment type="subcellular location">
    <subcellularLocation>
        <location evidence="1">Membrane</location>
        <topology evidence="1">Single-pass membrane protein</topology>
    </subcellularLocation>
</comment>
<sequence length="1392" mass="144792">MTEPADTPSPQKPRRRYRPATGAGWVMLISVLVVVLVGAVSVVARYGVNTAPGLLFVEARASGLKVGRFGKLRIEGLRGDLWRNFTVRRLTITDEKGVWLEADNLAVKWRYHELFVRRFHADAIHASRIKVLRRPTLTPQTVSKGMPVSVIIKDMRGQIETLPEFSYRRGLFNIAGGLDIQRDGPMTVHLGAASQLHLGDKLSAAIQAGKGRPLLVVVDANEAQGGALAGALGLAADQPFLLKARANGDGKEGRFEFVTTVGAATPAQASGVWNKDGGQASGRLQLTASSLTAAYAKMLGPEIRFAGTGAQAKSGLYAIDARVDAETLSLTAKGEADIGKRMTGKDGVALTATTNALQRLTGDAVKGRAQTQGVLTGNQDLFAYAGSIAAFDFSAADYTLAKAQGPIKLGRKDGEFTLETTLAGDGGRGAGYLGALLGARPRADIVAARLKDGRLLLRRVKADGAGLKLDASGERTLLGGLSFKGKADLTNLKVAKVGSQGAISGAWSASQGGAGKPWAFTVDAVGSNFASGFGELDRLLGPKPRLRGKAEVRAGVVSIADARLDGLMGSASTAGLIGPKGALRLKLDWNAKGPFGIGPVEIAGDAKGSGAITGSISAPRADLIADIQKVDLPQLPLTNAHIVLSFVQGTAGMDGAVAITADSEYGPAKARTDFRFADGGVDLSGLDADAGGVKASGGVALRKGVPSTANLILAVGPGAVLSGGQINGTAAITDAAGGARATLNLTAQNATLRAVPGLRFWRGSITADGPLSRLPLKLDLRGAYNANRWRFIGTGVYAQNDGSTGLALDGEGRFGSADFKTLETARIGFAGHERFADLNLEIEGGRAVIKARSDAEQADIRADLTQVDLGAVNEDMAGVIDGKVVLQGRGERLNGTMDATLKGARARGSGRSLSVDAQIKGVLEDELLQLEATATNVGGLKAQAVATLPVRSSAAPLRLAVATREPMRGRFTANGEVKPLWDLLVGGDRTLGGIVDMEGTIAGTLADPRLAGHADLKGGTFDDATVGVRLRDVNLSADLEDNAIEVTQATATDGKSGKLSGSGRISLLRNGASSFRMGLTSFQLIKNDLVDATASGEATLSRDAQGKMLLTGALVVDRASIAADPPTPSGVVPMDVIERNKPGATEGDVLPEPSRGLVVTMDVTLKADRRIFIEGRGLDAEMSLDARVTGTTQKPILDGTARMVKGEYDFAGKRFEFDERSAVYLAAQAERIRLDLTARREDPTLTAVIRVTGTAAKPEIVLTSTPVLPQDEVLSRVLFGTSAAQLSPLEAAQLASAVAALAGGGGFDVIGNLKNLTGLDRLVFAGGGDGGAMTVAGGKYLTDDVYLEIIGGGREGPAAQVEWQVRRNLSIISRLASEGGTKLSVRWRKDYE</sequence>
<dbReference type="OrthoDB" id="7784409at2"/>
<keyword evidence="2 5" id="KW-0812">Transmembrane</keyword>
<dbReference type="InterPro" id="IPR007452">
    <property type="entry name" value="TamB_C"/>
</dbReference>
<dbReference type="GO" id="GO:0009306">
    <property type="term" value="P:protein secretion"/>
    <property type="evidence" value="ECO:0007669"/>
    <property type="project" value="InterPro"/>
</dbReference>
<evidence type="ECO:0000256" key="2">
    <source>
        <dbReference type="ARBA" id="ARBA00022692"/>
    </source>
</evidence>
<evidence type="ECO:0000256" key="5">
    <source>
        <dbReference type="SAM" id="Phobius"/>
    </source>
</evidence>
<feature type="domain" description="Translocation and assembly module TamB C-terminal" evidence="6">
    <location>
        <begin position="1049"/>
        <end position="1391"/>
    </location>
</feature>
<organism evidence="7 8">
    <name type="scientific">Caulobacter mirabilis</name>
    <dbReference type="NCBI Taxonomy" id="69666"/>
    <lineage>
        <taxon>Bacteria</taxon>
        <taxon>Pseudomonadati</taxon>
        <taxon>Pseudomonadota</taxon>
        <taxon>Alphaproteobacteria</taxon>
        <taxon>Caulobacterales</taxon>
        <taxon>Caulobacteraceae</taxon>
        <taxon>Caulobacter</taxon>
    </lineage>
</organism>
<evidence type="ECO:0000313" key="7">
    <source>
        <dbReference type="EMBL" id="ATQ43405.1"/>
    </source>
</evidence>
<keyword evidence="3 5" id="KW-1133">Transmembrane helix</keyword>